<dbReference type="InterPro" id="IPR013113">
    <property type="entry name" value="SIP_FAD-bd"/>
</dbReference>
<dbReference type="Pfam" id="PF04954">
    <property type="entry name" value="SIP"/>
    <property type="match status" value="1"/>
</dbReference>
<dbReference type="Gene3D" id="3.40.50.80">
    <property type="entry name" value="Nucleotide-binding domain of ferredoxin-NADP reductase (FNR) module"/>
    <property type="match status" value="1"/>
</dbReference>
<dbReference type="InterPro" id="IPR017927">
    <property type="entry name" value="FAD-bd_FR_type"/>
</dbReference>
<dbReference type="RefSeq" id="WP_030531818.1">
    <property type="nucleotide sequence ID" value="NZ_JOIJ01000006.1"/>
</dbReference>
<dbReference type="FunFam" id="2.40.30.10:FF:000131">
    <property type="entry name" value="NADPH-dependent ferric siderophore reductase"/>
    <property type="match status" value="1"/>
</dbReference>
<accession>A0A660CBL2</accession>
<dbReference type="AlphaFoldDB" id="A0A660CBL2"/>
<dbReference type="SUPFAM" id="SSF63380">
    <property type="entry name" value="Riboflavin synthase domain-like"/>
    <property type="match status" value="1"/>
</dbReference>
<evidence type="ECO:0000259" key="1">
    <source>
        <dbReference type="PROSITE" id="PS51384"/>
    </source>
</evidence>
<dbReference type="InterPro" id="IPR039374">
    <property type="entry name" value="SIP_fam"/>
</dbReference>
<dbReference type="EMBL" id="VLJV01000001">
    <property type="protein sequence ID" value="TWH18909.1"/>
    <property type="molecule type" value="Genomic_DNA"/>
</dbReference>
<comment type="caution">
    <text evidence="2">The sequence shown here is derived from an EMBL/GenBank/DDBJ whole genome shotgun (WGS) entry which is preliminary data.</text>
</comment>
<evidence type="ECO:0000313" key="3">
    <source>
        <dbReference type="Proteomes" id="UP000317303"/>
    </source>
</evidence>
<dbReference type="PANTHER" id="PTHR30157">
    <property type="entry name" value="FERRIC REDUCTASE, NADPH-DEPENDENT"/>
    <property type="match status" value="1"/>
</dbReference>
<organism evidence="2 3">
    <name type="scientific">Prauserella rugosa</name>
    <dbReference type="NCBI Taxonomy" id="43354"/>
    <lineage>
        <taxon>Bacteria</taxon>
        <taxon>Bacillati</taxon>
        <taxon>Actinomycetota</taxon>
        <taxon>Actinomycetes</taxon>
        <taxon>Pseudonocardiales</taxon>
        <taxon>Pseudonocardiaceae</taxon>
        <taxon>Prauserella</taxon>
    </lineage>
</organism>
<feature type="domain" description="FAD-binding FR-type" evidence="1">
    <location>
        <begin position="9"/>
        <end position="130"/>
    </location>
</feature>
<reference evidence="2 3" key="1">
    <citation type="submission" date="2019-07" db="EMBL/GenBank/DDBJ databases">
        <title>R&amp;d 2014.</title>
        <authorList>
            <person name="Klenk H.-P."/>
        </authorList>
    </citation>
    <scope>NUCLEOTIDE SEQUENCE [LARGE SCALE GENOMIC DNA]</scope>
    <source>
        <strain evidence="2 3">DSM 43194</strain>
    </source>
</reference>
<dbReference type="Gene3D" id="2.40.30.10">
    <property type="entry name" value="Translation factors"/>
    <property type="match status" value="1"/>
</dbReference>
<dbReference type="PROSITE" id="PS51384">
    <property type="entry name" value="FAD_FR"/>
    <property type="match status" value="1"/>
</dbReference>
<dbReference type="OrthoDB" id="3291337at2"/>
<dbReference type="PANTHER" id="PTHR30157:SF0">
    <property type="entry name" value="NADPH-DEPENDENT FERRIC-CHELATE REDUCTASE"/>
    <property type="match status" value="1"/>
</dbReference>
<gene>
    <name evidence="2" type="ORF">JD82_00730</name>
</gene>
<sequence>MADRQGRSRPVMRAQVLRTERLTPHMIRIVCGGEGLAAFRSTECTDSYVKVLFAPDGVTYPDPLDLADLSPEQRPRMRTYTVRSFDAAARELVLDVVYHGDEGLAGPWVATLTPGDDVLLVGPGGGYAPSAEADWHLLVGDESALPAIAASLEALPDGALAHVYVLVEDEAEQQPLVTKADARIWWLHRSRGDDLPAAVRDAEWPDGQVHAFVHGEAGFVRDIRRQLLGERGVAREWTSISGYWRRGADDEKWREEKAAERAAEEATAG</sequence>
<evidence type="ECO:0000313" key="2">
    <source>
        <dbReference type="EMBL" id="TWH18909.1"/>
    </source>
</evidence>
<protein>
    <submittedName>
        <fullName evidence="2">NADPH-dependent ferric siderophore reductase</fullName>
    </submittedName>
</protein>
<dbReference type="InterPro" id="IPR039261">
    <property type="entry name" value="FNR_nucleotide-bd"/>
</dbReference>
<dbReference type="GO" id="GO:0016491">
    <property type="term" value="F:oxidoreductase activity"/>
    <property type="evidence" value="ECO:0007669"/>
    <property type="project" value="InterPro"/>
</dbReference>
<name>A0A660CBL2_9PSEU</name>
<dbReference type="Pfam" id="PF08021">
    <property type="entry name" value="FAD_binding_9"/>
    <property type="match status" value="1"/>
</dbReference>
<proteinExistence type="predicted"/>
<dbReference type="Proteomes" id="UP000317303">
    <property type="component" value="Unassembled WGS sequence"/>
</dbReference>
<dbReference type="CDD" id="cd06193">
    <property type="entry name" value="siderophore_interacting"/>
    <property type="match status" value="1"/>
</dbReference>
<dbReference type="InterPro" id="IPR007037">
    <property type="entry name" value="SIP_rossman_dom"/>
</dbReference>
<keyword evidence="3" id="KW-1185">Reference proteome</keyword>
<dbReference type="InterPro" id="IPR017938">
    <property type="entry name" value="Riboflavin_synthase-like_b-brl"/>
</dbReference>